<organism evidence="1 2">
    <name type="scientific">Athelia psychrophila</name>
    <dbReference type="NCBI Taxonomy" id="1759441"/>
    <lineage>
        <taxon>Eukaryota</taxon>
        <taxon>Fungi</taxon>
        <taxon>Dikarya</taxon>
        <taxon>Basidiomycota</taxon>
        <taxon>Agaricomycotina</taxon>
        <taxon>Agaricomycetes</taxon>
        <taxon>Agaricomycetidae</taxon>
        <taxon>Atheliales</taxon>
        <taxon>Atheliaceae</taxon>
        <taxon>Athelia</taxon>
    </lineage>
</organism>
<evidence type="ECO:0000313" key="1">
    <source>
        <dbReference type="EMBL" id="KZP02435.1"/>
    </source>
</evidence>
<gene>
    <name evidence="1" type="ORF">FIBSPDRAFT_905848</name>
</gene>
<protein>
    <submittedName>
        <fullName evidence="1">Uncharacterized protein</fullName>
    </submittedName>
</protein>
<name>A0A167T0J2_9AGAM</name>
<accession>A0A167T0J2</accession>
<sequence length="102" mass="11205">MSYPSDFWTDLSVTVPLAPRHPPNTLCPYLNRLSTRASSSLECIRGTGTLPPTEWVPGVMRGTRDAGVGNIEKYKWHRRLNLKNANDASDRNCGAGSSVVSM</sequence>
<dbReference type="Proteomes" id="UP000076532">
    <property type="component" value="Unassembled WGS sequence"/>
</dbReference>
<keyword evidence="2" id="KW-1185">Reference proteome</keyword>
<dbReference type="AlphaFoldDB" id="A0A167T0J2"/>
<reference evidence="1 2" key="1">
    <citation type="journal article" date="2016" name="Mol. Biol. Evol.">
        <title>Comparative Genomics of Early-Diverging Mushroom-Forming Fungi Provides Insights into the Origins of Lignocellulose Decay Capabilities.</title>
        <authorList>
            <person name="Nagy L.G."/>
            <person name="Riley R."/>
            <person name="Tritt A."/>
            <person name="Adam C."/>
            <person name="Daum C."/>
            <person name="Floudas D."/>
            <person name="Sun H."/>
            <person name="Yadav J.S."/>
            <person name="Pangilinan J."/>
            <person name="Larsson K.H."/>
            <person name="Matsuura K."/>
            <person name="Barry K."/>
            <person name="Labutti K."/>
            <person name="Kuo R."/>
            <person name="Ohm R.A."/>
            <person name="Bhattacharya S.S."/>
            <person name="Shirouzu T."/>
            <person name="Yoshinaga Y."/>
            <person name="Martin F.M."/>
            <person name="Grigoriev I.V."/>
            <person name="Hibbett D.S."/>
        </authorList>
    </citation>
    <scope>NUCLEOTIDE SEQUENCE [LARGE SCALE GENOMIC DNA]</scope>
    <source>
        <strain evidence="1 2">CBS 109695</strain>
    </source>
</reference>
<dbReference type="EMBL" id="KV418572">
    <property type="protein sequence ID" value="KZP02435.1"/>
    <property type="molecule type" value="Genomic_DNA"/>
</dbReference>
<proteinExistence type="predicted"/>
<evidence type="ECO:0000313" key="2">
    <source>
        <dbReference type="Proteomes" id="UP000076532"/>
    </source>
</evidence>